<sequence length="66" mass="7854">MKNLEYKFLNLPKVSIKSSFFNKDKCMNDSRISQLETSFNELSKKGWILVEIYWMEGVALFKKEID</sequence>
<dbReference type="EMBL" id="MK285071">
    <property type="protein sequence ID" value="QAX89055.1"/>
    <property type="molecule type" value="Genomic_DNA"/>
</dbReference>
<geneLocation type="plasmid" evidence="1">
    <name>pCPNY83906550-1</name>
</geneLocation>
<name>A0A411AM75_CLOPF</name>
<protein>
    <submittedName>
        <fullName evidence="1">Uncharacterized protein</fullName>
    </submittedName>
</protein>
<reference evidence="1" key="1">
    <citation type="submission" date="2018-12" db="EMBL/GenBank/DDBJ databases">
        <title>Identification of novel toxin homologs and associated mobile genetic elements in Clostridium perfringens.</title>
        <authorList>
            <person name="Moore R.J."/>
            <person name="Lacey J.A."/>
            <person name="Johanesen P.A."/>
            <person name="Lyras D."/>
        </authorList>
    </citation>
    <scope>NUCLEOTIDE SEQUENCE</scope>
    <source>
        <strain evidence="1">NY83906550</strain>
        <plasmid evidence="1">pCPNY83906550-1</plasmid>
    </source>
</reference>
<gene>
    <name evidence="1" type="ORF">pCPNY83906550-1_00040</name>
</gene>
<organism evidence="1">
    <name type="scientific">Clostridium perfringens</name>
    <dbReference type="NCBI Taxonomy" id="1502"/>
    <lineage>
        <taxon>Bacteria</taxon>
        <taxon>Bacillati</taxon>
        <taxon>Bacillota</taxon>
        <taxon>Clostridia</taxon>
        <taxon>Eubacteriales</taxon>
        <taxon>Clostridiaceae</taxon>
        <taxon>Clostridium</taxon>
    </lineage>
</organism>
<evidence type="ECO:0000313" key="1">
    <source>
        <dbReference type="EMBL" id="QAX89055.1"/>
    </source>
</evidence>
<proteinExistence type="predicted"/>
<accession>A0A411AM75</accession>
<keyword evidence="1" id="KW-0614">Plasmid</keyword>
<dbReference type="RefSeq" id="WP_195962203.1">
    <property type="nucleotide sequence ID" value="NZ_CATNXF010000013.1"/>
</dbReference>
<dbReference type="AlphaFoldDB" id="A0A411AM75"/>